<evidence type="ECO:0000313" key="2">
    <source>
        <dbReference type="EMBL" id="CAD6184916.1"/>
    </source>
</evidence>
<sequence>MKGSRFFLAFPSKLRKKRHFPDDPGMNDCLRRCRRSIVLITIAVLVQASLTATDDAVLFDDEVEEINRLLATLQRSHGEVHSNEFSDELDEELFRVRNRPRKQVSRPSKASPTAPQRARPAPRSARQPVTNQPRTRPTPPPLLTNRRRRLPNRRASRRRPGTSMKRVADGFTRRTSPLPFARPLRRPAVVAPTARIPVRTVLRDPRRRPQQRPQLRPRFPPPTRVFLNQTRPVNRQPTFTRNRRPPSSQHSDRSREHIRRDDLSRVDTIEAAILKAVNDISTVATPTTTRNVRQRPNLEPTKRPRLDSIEEAVLRAVIDSSTLSPANSLRHRPTTRSRFEASSSTEHPSTSQILARRRFRIGVNRRRTSSLSPTTSSLGTTSAHSETTRTSTASTTPTTTATTTSLTTPPTSTSALLSATATSSELVLPEGPTPPERSSEDLHNARRLQQLHDEIEQNFVAALDGPHPPAVQSVQPPGLPGPPSSAPAAEPPSDDVVHALNQADDFLEVAHRLNILRSQRK</sequence>
<dbReference type="AlphaFoldDB" id="A0A8S1GNV8"/>
<feature type="compositionally biased region" description="Polar residues" evidence="1">
    <location>
        <begin position="340"/>
        <end position="353"/>
    </location>
</feature>
<feature type="compositionally biased region" description="Low complexity" evidence="1">
    <location>
        <begin position="369"/>
        <end position="424"/>
    </location>
</feature>
<organism evidence="2 3">
    <name type="scientific">Caenorhabditis auriculariae</name>
    <dbReference type="NCBI Taxonomy" id="2777116"/>
    <lineage>
        <taxon>Eukaryota</taxon>
        <taxon>Metazoa</taxon>
        <taxon>Ecdysozoa</taxon>
        <taxon>Nematoda</taxon>
        <taxon>Chromadorea</taxon>
        <taxon>Rhabditida</taxon>
        <taxon>Rhabditina</taxon>
        <taxon>Rhabditomorpha</taxon>
        <taxon>Rhabditoidea</taxon>
        <taxon>Rhabditidae</taxon>
        <taxon>Peloderinae</taxon>
        <taxon>Caenorhabditis</taxon>
    </lineage>
</organism>
<feature type="compositionally biased region" description="Polar residues" evidence="1">
    <location>
        <begin position="226"/>
        <end position="249"/>
    </location>
</feature>
<protein>
    <submittedName>
        <fullName evidence="2">Uncharacterized protein</fullName>
    </submittedName>
</protein>
<dbReference type="EMBL" id="CAJGYM010000001">
    <property type="protein sequence ID" value="CAD6184916.1"/>
    <property type="molecule type" value="Genomic_DNA"/>
</dbReference>
<evidence type="ECO:0000256" key="1">
    <source>
        <dbReference type="SAM" id="MobiDB-lite"/>
    </source>
</evidence>
<reference evidence="2" key="1">
    <citation type="submission" date="2020-10" db="EMBL/GenBank/DDBJ databases">
        <authorList>
            <person name="Kikuchi T."/>
        </authorList>
    </citation>
    <scope>NUCLEOTIDE SEQUENCE</scope>
    <source>
        <strain evidence="2">NKZ352</strain>
    </source>
</reference>
<feature type="region of interest" description="Disordered" evidence="1">
    <location>
        <begin position="96"/>
        <end position="179"/>
    </location>
</feature>
<feature type="region of interest" description="Disordered" evidence="1">
    <location>
        <begin position="324"/>
        <end position="442"/>
    </location>
</feature>
<keyword evidence="3" id="KW-1185">Reference proteome</keyword>
<feature type="compositionally biased region" description="Low complexity" evidence="1">
    <location>
        <begin position="110"/>
        <end position="135"/>
    </location>
</feature>
<feature type="region of interest" description="Disordered" evidence="1">
    <location>
        <begin position="463"/>
        <end position="496"/>
    </location>
</feature>
<feature type="compositionally biased region" description="Basic residues" evidence="1">
    <location>
        <begin position="145"/>
        <end position="160"/>
    </location>
</feature>
<accession>A0A8S1GNV8</accession>
<feature type="compositionally biased region" description="Basic residues" evidence="1">
    <location>
        <begin position="355"/>
        <end position="368"/>
    </location>
</feature>
<gene>
    <name evidence="2" type="ORF">CAUJ_LOCUS835</name>
</gene>
<feature type="region of interest" description="Disordered" evidence="1">
    <location>
        <begin position="200"/>
        <end position="262"/>
    </location>
</feature>
<evidence type="ECO:0000313" key="3">
    <source>
        <dbReference type="Proteomes" id="UP000835052"/>
    </source>
</evidence>
<feature type="compositionally biased region" description="Basic and acidic residues" evidence="1">
    <location>
        <begin position="250"/>
        <end position="262"/>
    </location>
</feature>
<name>A0A8S1GNV8_9PELO</name>
<comment type="caution">
    <text evidence="2">The sequence shown here is derived from an EMBL/GenBank/DDBJ whole genome shotgun (WGS) entry which is preliminary data.</text>
</comment>
<proteinExistence type="predicted"/>
<dbReference type="Proteomes" id="UP000835052">
    <property type="component" value="Unassembled WGS sequence"/>
</dbReference>